<feature type="region of interest" description="Disordered" evidence="3">
    <location>
        <begin position="96"/>
        <end position="136"/>
    </location>
</feature>
<dbReference type="PROSITE" id="PS51667">
    <property type="entry name" value="WRC"/>
    <property type="match status" value="1"/>
</dbReference>
<reference evidence="5 6" key="1">
    <citation type="submission" date="2012-08" db="EMBL/GenBank/DDBJ databases">
        <title>Oryza genome evolution.</title>
        <authorList>
            <person name="Wing R.A."/>
        </authorList>
    </citation>
    <scope>NUCLEOTIDE SEQUENCE</scope>
</reference>
<dbReference type="Pfam" id="PF08879">
    <property type="entry name" value="WRC"/>
    <property type="match status" value="1"/>
</dbReference>
<proteinExistence type="predicted"/>
<dbReference type="HOGENOM" id="CLU_1520027_0_0_1"/>
<evidence type="ECO:0000256" key="3">
    <source>
        <dbReference type="SAM" id="MobiDB-lite"/>
    </source>
</evidence>
<dbReference type="Proteomes" id="UP000032180">
    <property type="component" value="Chromosome 2"/>
</dbReference>
<dbReference type="Gramene" id="LPERR02G13600.1">
    <property type="protein sequence ID" value="LPERR02G13600.1"/>
    <property type="gene ID" value="LPERR02G13600"/>
</dbReference>
<organism evidence="5 6">
    <name type="scientific">Leersia perrieri</name>
    <dbReference type="NCBI Taxonomy" id="77586"/>
    <lineage>
        <taxon>Eukaryota</taxon>
        <taxon>Viridiplantae</taxon>
        <taxon>Streptophyta</taxon>
        <taxon>Embryophyta</taxon>
        <taxon>Tracheophyta</taxon>
        <taxon>Spermatophyta</taxon>
        <taxon>Magnoliopsida</taxon>
        <taxon>Liliopsida</taxon>
        <taxon>Poales</taxon>
        <taxon>Poaceae</taxon>
        <taxon>BOP clade</taxon>
        <taxon>Oryzoideae</taxon>
        <taxon>Oryzeae</taxon>
        <taxon>Oryzinae</taxon>
        <taxon>Leersia</taxon>
    </lineage>
</organism>
<reference evidence="5" key="3">
    <citation type="submission" date="2015-04" db="UniProtKB">
        <authorList>
            <consortium name="EnsemblPlants"/>
        </authorList>
    </citation>
    <scope>IDENTIFICATION</scope>
</reference>
<reference evidence="6" key="2">
    <citation type="submission" date="2013-12" db="EMBL/GenBank/DDBJ databases">
        <authorList>
            <person name="Yu Y."/>
            <person name="Lee S."/>
            <person name="de Baynast K."/>
            <person name="Wissotski M."/>
            <person name="Liu L."/>
            <person name="Talag J."/>
            <person name="Goicoechea J."/>
            <person name="Angelova A."/>
            <person name="Jetty R."/>
            <person name="Kudrna D."/>
            <person name="Golser W."/>
            <person name="Rivera L."/>
            <person name="Zhang J."/>
            <person name="Wing R."/>
        </authorList>
    </citation>
    <scope>NUCLEOTIDE SEQUENCE</scope>
</reference>
<feature type="compositionally biased region" description="Low complexity" evidence="3">
    <location>
        <begin position="99"/>
        <end position="124"/>
    </location>
</feature>
<feature type="domain" description="WRC" evidence="4">
    <location>
        <begin position="28"/>
        <end position="74"/>
    </location>
</feature>
<keyword evidence="6" id="KW-1185">Reference proteome</keyword>
<sequence length="177" mass="19378">MVGIVKENKPMLLEEGDKLNKTQACTAKADIWTCKKNDGKRWRCSSTVDRLITLCEYHLGNSRSYYTLSKKGASATASMTNSKLTIKALTDGSKTTLMKASSSKPKAAGAPSSSKAAPAAQPAKRTSTNGSSGGENYFYDFFGPFRRKDRTNCSNLRVSDSAEDKRQVLTSWKQQTK</sequence>
<evidence type="ECO:0000313" key="5">
    <source>
        <dbReference type="EnsemblPlants" id="LPERR02G13600.1"/>
    </source>
</evidence>
<evidence type="ECO:0000256" key="1">
    <source>
        <dbReference type="ARBA" id="ARBA00023242"/>
    </source>
</evidence>
<dbReference type="AlphaFoldDB" id="A0A0D9VG21"/>
<evidence type="ECO:0000259" key="4">
    <source>
        <dbReference type="PROSITE" id="PS51667"/>
    </source>
</evidence>
<name>A0A0D9VG21_9ORYZ</name>
<dbReference type="PANTHER" id="PTHR34680:SF3">
    <property type="entry name" value="EXPRESSED PROTEIN"/>
    <property type="match status" value="1"/>
</dbReference>
<dbReference type="PANTHER" id="PTHR34680">
    <property type="entry name" value="EXPRESSED PROTEIN"/>
    <property type="match status" value="1"/>
</dbReference>
<comment type="caution">
    <text evidence="2">Lacks conserved residue(s) required for the propagation of feature annotation.</text>
</comment>
<dbReference type="InterPro" id="IPR014977">
    <property type="entry name" value="WRC_dom"/>
</dbReference>
<feature type="region of interest" description="Disordered" evidence="3">
    <location>
        <begin position="158"/>
        <end position="177"/>
    </location>
</feature>
<evidence type="ECO:0000256" key="2">
    <source>
        <dbReference type="PROSITE-ProRule" id="PRU01002"/>
    </source>
</evidence>
<keyword evidence="1" id="KW-0539">Nucleus</keyword>
<evidence type="ECO:0000313" key="6">
    <source>
        <dbReference type="Proteomes" id="UP000032180"/>
    </source>
</evidence>
<feature type="compositionally biased region" description="Polar residues" evidence="3">
    <location>
        <begin position="168"/>
        <end position="177"/>
    </location>
</feature>
<dbReference type="EnsemblPlants" id="LPERR02G13600.1">
    <property type="protein sequence ID" value="LPERR02G13600.1"/>
    <property type="gene ID" value="LPERR02G13600"/>
</dbReference>
<accession>A0A0D9VG21</accession>
<protein>
    <recommendedName>
        <fullName evidence="4">WRC domain-containing protein</fullName>
    </recommendedName>
</protein>